<dbReference type="EMBL" id="DYUD01000024">
    <property type="protein sequence ID" value="HJG89523.1"/>
    <property type="molecule type" value="Genomic_DNA"/>
</dbReference>
<protein>
    <submittedName>
        <fullName evidence="4">O-methyltransferase</fullName>
    </submittedName>
</protein>
<reference evidence="4" key="2">
    <citation type="submission" date="2021-09" db="EMBL/GenBank/DDBJ databases">
        <authorList>
            <person name="Gilroy R."/>
        </authorList>
    </citation>
    <scope>NUCLEOTIDE SEQUENCE</scope>
    <source>
        <strain evidence="4">CHK121-7720</strain>
    </source>
</reference>
<dbReference type="GeneID" id="90529192"/>
<dbReference type="Pfam" id="PF01596">
    <property type="entry name" value="Methyltransf_3"/>
    <property type="match status" value="1"/>
</dbReference>
<dbReference type="Gene3D" id="3.40.50.150">
    <property type="entry name" value="Vaccinia Virus protein VP39"/>
    <property type="match status" value="1"/>
</dbReference>
<dbReference type="GO" id="GO:0008757">
    <property type="term" value="F:S-adenosylmethionine-dependent methyltransferase activity"/>
    <property type="evidence" value="ECO:0007669"/>
    <property type="project" value="TreeGrafter"/>
</dbReference>
<dbReference type="CDD" id="cd02440">
    <property type="entry name" value="AdoMet_MTases"/>
    <property type="match status" value="1"/>
</dbReference>
<reference evidence="4" key="1">
    <citation type="journal article" date="2021" name="PeerJ">
        <title>Extensive microbial diversity within the chicken gut microbiome revealed by metagenomics and culture.</title>
        <authorList>
            <person name="Gilroy R."/>
            <person name="Ravi A."/>
            <person name="Getino M."/>
            <person name="Pursley I."/>
            <person name="Horton D.L."/>
            <person name="Alikhan N.F."/>
            <person name="Baker D."/>
            <person name="Gharbi K."/>
            <person name="Hall N."/>
            <person name="Watson M."/>
            <person name="Adriaenssens E.M."/>
            <person name="Foster-Nyarko E."/>
            <person name="Jarju S."/>
            <person name="Secka A."/>
            <person name="Antonio M."/>
            <person name="Oren A."/>
            <person name="Chaudhuri R.R."/>
            <person name="La Ragione R."/>
            <person name="Hildebrand F."/>
            <person name="Pallen M.J."/>
        </authorList>
    </citation>
    <scope>NUCLEOTIDE SEQUENCE</scope>
    <source>
        <strain evidence="4">CHK121-7720</strain>
    </source>
</reference>
<keyword evidence="1" id="KW-0489">Methyltransferase</keyword>
<evidence type="ECO:0000256" key="3">
    <source>
        <dbReference type="ARBA" id="ARBA00022691"/>
    </source>
</evidence>
<dbReference type="InterPro" id="IPR050362">
    <property type="entry name" value="Cation-dep_OMT"/>
</dbReference>
<evidence type="ECO:0000313" key="5">
    <source>
        <dbReference type="Proteomes" id="UP000757103"/>
    </source>
</evidence>
<comment type="caution">
    <text evidence="4">The sequence shown here is derived from an EMBL/GenBank/DDBJ whole genome shotgun (WGS) entry which is preliminary data.</text>
</comment>
<dbReference type="AlphaFoldDB" id="A0A921MRJ5"/>
<dbReference type="GO" id="GO:0008171">
    <property type="term" value="F:O-methyltransferase activity"/>
    <property type="evidence" value="ECO:0007669"/>
    <property type="project" value="InterPro"/>
</dbReference>
<dbReference type="RefSeq" id="WP_025278538.1">
    <property type="nucleotide sequence ID" value="NZ_CAKMIC010000001.1"/>
</dbReference>
<dbReference type="PANTHER" id="PTHR10509">
    <property type="entry name" value="O-METHYLTRANSFERASE-RELATED"/>
    <property type="match status" value="1"/>
</dbReference>
<evidence type="ECO:0000313" key="4">
    <source>
        <dbReference type="EMBL" id="HJG89523.1"/>
    </source>
</evidence>
<accession>A0A921MRJ5</accession>
<name>A0A921MRJ5_9BACT</name>
<dbReference type="GO" id="GO:0032259">
    <property type="term" value="P:methylation"/>
    <property type="evidence" value="ECO:0007669"/>
    <property type="project" value="UniProtKB-KW"/>
</dbReference>
<dbReference type="InterPro" id="IPR002935">
    <property type="entry name" value="SAM_O-MeTrfase"/>
</dbReference>
<evidence type="ECO:0000256" key="1">
    <source>
        <dbReference type="ARBA" id="ARBA00022603"/>
    </source>
</evidence>
<dbReference type="SUPFAM" id="SSF53335">
    <property type="entry name" value="S-adenosyl-L-methionine-dependent methyltransferases"/>
    <property type="match status" value="1"/>
</dbReference>
<dbReference type="Proteomes" id="UP000757103">
    <property type="component" value="Unassembled WGS sequence"/>
</dbReference>
<keyword evidence="3" id="KW-0949">S-adenosyl-L-methionine</keyword>
<evidence type="ECO:0000256" key="2">
    <source>
        <dbReference type="ARBA" id="ARBA00022679"/>
    </source>
</evidence>
<dbReference type="InterPro" id="IPR029063">
    <property type="entry name" value="SAM-dependent_MTases_sf"/>
</dbReference>
<keyword evidence="2" id="KW-0808">Transferase</keyword>
<gene>
    <name evidence="4" type="ORF">K8U91_08670</name>
</gene>
<sequence>MTPELEEYILTHIDKEDELLANLDRDTHLYHLRPRMVSGHLQGRILKMFCRMIRPKRILELGTFTGYSALCLAEGLCEGGEVHTIEIDDEIEDFTRSHLARSPYGNRIKLLIGDAVDIVPTLTDTYDIVFIDANKRDYLKYYELVLPKVRPEGFILADNTLWDGKVVTDPHSRDAQTVGIEQFNDFVATDNRVEKVILPLRDGLTILWKKP</sequence>
<organism evidence="4 5">
    <name type="scientific">Barnesiella viscericola</name>
    <dbReference type="NCBI Taxonomy" id="397865"/>
    <lineage>
        <taxon>Bacteria</taxon>
        <taxon>Pseudomonadati</taxon>
        <taxon>Bacteroidota</taxon>
        <taxon>Bacteroidia</taxon>
        <taxon>Bacteroidales</taxon>
        <taxon>Barnesiellaceae</taxon>
        <taxon>Barnesiella</taxon>
    </lineage>
</organism>
<dbReference type="PANTHER" id="PTHR10509:SF14">
    <property type="entry name" value="CAFFEOYL-COA O-METHYLTRANSFERASE 3-RELATED"/>
    <property type="match status" value="1"/>
</dbReference>
<dbReference type="PROSITE" id="PS51682">
    <property type="entry name" value="SAM_OMT_I"/>
    <property type="match status" value="1"/>
</dbReference>
<proteinExistence type="predicted"/>